<comment type="caution">
    <text evidence="2">The sequence shown here is derived from an EMBL/GenBank/DDBJ whole genome shotgun (WGS) entry which is preliminary data.</text>
</comment>
<evidence type="ECO:0000313" key="2">
    <source>
        <dbReference type="EMBL" id="KAK2117624.1"/>
    </source>
</evidence>
<feature type="region of interest" description="Disordered" evidence="1">
    <location>
        <begin position="1"/>
        <end position="27"/>
    </location>
</feature>
<feature type="non-terminal residue" evidence="2">
    <location>
        <position position="72"/>
    </location>
</feature>
<dbReference type="EMBL" id="JASSZA010000002">
    <property type="protein sequence ID" value="KAK2117624.1"/>
    <property type="molecule type" value="Genomic_DNA"/>
</dbReference>
<protein>
    <submittedName>
        <fullName evidence="2">Uncharacterized protein</fullName>
    </submittedName>
</protein>
<dbReference type="Proteomes" id="UP001266305">
    <property type="component" value="Unassembled WGS sequence"/>
</dbReference>
<keyword evidence="3" id="KW-1185">Reference proteome</keyword>
<gene>
    <name evidence="2" type="ORF">P7K49_004510</name>
</gene>
<proteinExistence type="predicted"/>
<accession>A0ABQ9W966</accession>
<feature type="non-terminal residue" evidence="2">
    <location>
        <position position="1"/>
    </location>
</feature>
<reference evidence="2 3" key="1">
    <citation type="submission" date="2023-05" db="EMBL/GenBank/DDBJ databases">
        <title>B98-5 Cell Line De Novo Hybrid Assembly: An Optical Mapping Approach.</title>
        <authorList>
            <person name="Kananen K."/>
            <person name="Auerbach J.A."/>
            <person name="Kautto E."/>
            <person name="Blachly J.S."/>
        </authorList>
    </citation>
    <scope>NUCLEOTIDE SEQUENCE [LARGE SCALE GENOMIC DNA]</scope>
    <source>
        <strain evidence="2">B95-8</strain>
        <tissue evidence="2">Cell line</tissue>
    </source>
</reference>
<feature type="compositionally biased region" description="Polar residues" evidence="1">
    <location>
        <begin position="16"/>
        <end position="27"/>
    </location>
</feature>
<evidence type="ECO:0000256" key="1">
    <source>
        <dbReference type="SAM" id="MobiDB-lite"/>
    </source>
</evidence>
<name>A0ABQ9W966_SAGOE</name>
<organism evidence="2 3">
    <name type="scientific">Saguinus oedipus</name>
    <name type="common">Cotton-top tamarin</name>
    <name type="synonym">Oedipomidas oedipus</name>
    <dbReference type="NCBI Taxonomy" id="9490"/>
    <lineage>
        <taxon>Eukaryota</taxon>
        <taxon>Metazoa</taxon>
        <taxon>Chordata</taxon>
        <taxon>Craniata</taxon>
        <taxon>Vertebrata</taxon>
        <taxon>Euteleostomi</taxon>
        <taxon>Mammalia</taxon>
        <taxon>Eutheria</taxon>
        <taxon>Euarchontoglires</taxon>
        <taxon>Primates</taxon>
        <taxon>Haplorrhini</taxon>
        <taxon>Platyrrhini</taxon>
        <taxon>Cebidae</taxon>
        <taxon>Callitrichinae</taxon>
        <taxon>Saguinus</taxon>
    </lineage>
</organism>
<sequence length="72" mass="8215">QLIMVERPPRQKTEVIPSQKTSKNCQRNKAEIHPETVVLIYVALKEFNATNHHMNLQGDASLIRSRDGIAHL</sequence>
<evidence type="ECO:0000313" key="3">
    <source>
        <dbReference type="Proteomes" id="UP001266305"/>
    </source>
</evidence>